<evidence type="ECO:0000256" key="1">
    <source>
        <dbReference type="SAM" id="MobiDB-lite"/>
    </source>
</evidence>
<dbReference type="Proteomes" id="UP000029120">
    <property type="component" value="Chromosome 2"/>
</dbReference>
<protein>
    <submittedName>
        <fullName evidence="2">Uncharacterized protein</fullName>
    </submittedName>
</protein>
<accession>A0A087HIS4</accession>
<gene>
    <name evidence="2" type="ordered locus">AALP_Aa2g202500</name>
</gene>
<dbReference type="OrthoDB" id="1049412at2759"/>
<reference evidence="3" key="1">
    <citation type="journal article" date="2015" name="Nat. Plants">
        <title>Genome expansion of Arabis alpina linked with retrotransposition and reduced symmetric DNA methylation.</title>
        <authorList>
            <person name="Willing E.M."/>
            <person name="Rawat V."/>
            <person name="Mandakova T."/>
            <person name="Maumus F."/>
            <person name="James G.V."/>
            <person name="Nordstroem K.J."/>
            <person name="Becker C."/>
            <person name="Warthmann N."/>
            <person name="Chica C."/>
            <person name="Szarzynska B."/>
            <person name="Zytnicki M."/>
            <person name="Albani M.C."/>
            <person name="Kiefer C."/>
            <person name="Bergonzi S."/>
            <person name="Castaings L."/>
            <person name="Mateos J.L."/>
            <person name="Berns M.C."/>
            <person name="Bujdoso N."/>
            <person name="Piofczyk T."/>
            <person name="de Lorenzo L."/>
            <person name="Barrero-Sicilia C."/>
            <person name="Mateos I."/>
            <person name="Piednoel M."/>
            <person name="Hagmann J."/>
            <person name="Chen-Min-Tao R."/>
            <person name="Iglesias-Fernandez R."/>
            <person name="Schuster S.C."/>
            <person name="Alonso-Blanco C."/>
            <person name="Roudier F."/>
            <person name="Carbonero P."/>
            <person name="Paz-Ares J."/>
            <person name="Davis S.J."/>
            <person name="Pecinka A."/>
            <person name="Quesneville H."/>
            <person name="Colot V."/>
            <person name="Lysak M.A."/>
            <person name="Weigel D."/>
            <person name="Coupland G."/>
            <person name="Schneeberger K."/>
        </authorList>
    </citation>
    <scope>NUCLEOTIDE SEQUENCE [LARGE SCALE GENOMIC DNA]</scope>
    <source>
        <strain evidence="3">cv. Pajares</strain>
    </source>
</reference>
<evidence type="ECO:0000313" key="3">
    <source>
        <dbReference type="Proteomes" id="UP000029120"/>
    </source>
</evidence>
<organism evidence="2 3">
    <name type="scientific">Arabis alpina</name>
    <name type="common">Alpine rock-cress</name>
    <dbReference type="NCBI Taxonomy" id="50452"/>
    <lineage>
        <taxon>Eukaryota</taxon>
        <taxon>Viridiplantae</taxon>
        <taxon>Streptophyta</taxon>
        <taxon>Embryophyta</taxon>
        <taxon>Tracheophyta</taxon>
        <taxon>Spermatophyta</taxon>
        <taxon>Magnoliopsida</taxon>
        <taxon>eudicotyledons</taxon>
        <taxon>Gunneridae</taxon>
        <taxon>Pentapetalae</taxon>
        <taxon>rosids</taxon>
        <taxon>malvids</taxon>
        <taxon>Brassicales</taxon>
        <taxon>Brassicaceae</taxon>
        <taxon>Arabideae</taxon>
        <taxon>Arabis</taxon>
    </lineage>
</organism>
<proteinExistence type="predicted"/>
<sequence length="164" mass="18888">MQETKENSSRNVSTVLALTSHQPIASHPGVWGYYQQLLHDSFNVLQGQTTMDLCNQLTIVKERLALCVKERDNFVEVAVRKNREMEMRMNKAIAEAKFWKKSSDEKVDLCHELASRLRILKKGELKKRKVSDRKFADEAESSTGDNGDDDVDTANTRMCKRRRL</sequence>
<dbReference type="Gramene" id="KFK42026">
    <property type="protein sequence ID" value="KFK42026"/>
    <property type="gene ID" value="AALP_AA2G202500"/>
</dbReference>
<dbReference type="AlphaFoldDB" id="A0A087HIS4"/>
<feature type="region of interest" description="Disordered" evidence="1">
    <location>
        <begin position="126"/>
        <end position="164"/>
    </location>
</feature>
<name>A0A087HIS4_ARAAL</name>
<keyword evidence="3" id="KW-1185">Reference proteome</keyword>
<dbReference type="EMBL" id="CM002870">
    <property type="protein sequence ID" value="KFK42026.1"/>
    <property type="molecule type" value="Genomic_DNA"/>
</dbReference>
<dbReference type="OMA" id="LIAPYHQ"/>
<evidence type="ECO:0000313" key="2">
    <source>
        <dbReference type="EMBL" id="KFK42026.1"/>
    </source>
</evidence>